<organism evidence="1 2">
    <name type="scientific">Pteropus alecto</name>
    <name type="common">Black flying fox</name>
    <dbReference type="NCBI Taxonomy" id="9402"/>
    <lineage>
        <taxon>Eukaryota</taxon>
        <taxon>Metazoa</taxon>
        <taxon>Chordata</taxon>
        <taxon>Craniata</taxon>
        <taxon>Vertebrata</taxon>
        <taxon>Euteleostomi</taxon>
        <taxon>Mammalia</taxon>
        <taxon>Eutheria</taxon>
        <taxon>Laurasiatheria</taxon>
        <taxon>Chiroptera</taxon>
        <taxon>Yinpterochiroptera</taxon>
        <taxon>Pteropodoidea</taxon>
        <taxon>Pteropodidae</taxon>
        <taxon>Pteropodinae</taxon>
        <taxon>Pteropus</taxon>
    </lineage>
</organism>
<proteinExistence type="predicted"/>
<dbReference type="Proteomes" id="UP000010552">
    <property type="component" value="Unassembled WGS sequence"/>
</dbReference>
<dbReference type="AlphaFoldDB" id="L5JSZ0"/>
<dbReference type="EMBL" id="KB031134">
    <property type="protein sequence ID" value="ELK02400.1"/>
    <property type="molecule type" value="Genomic_DNA"/>
</dbReference>
<keyword evidence="2" id="KW-1185">Reference proteome</keyword>
<gene>
    <name evidence="1" type="ORF">PAL_GLEAN10019379</name>
</gene>
<evidence type="ECO:0000313" key="2">
    <source>
        <dbReference type="Proteomes" id="UP000010552"/>
    </source>
</evidence>
<evidence type="ECO:0000313" key="1">
    <source>
        <dbReference type="EMBL" id="ELK02400.1"/>
    </source>
</evidence>
<dbReference type="InParanoid" id="L5JSZ0"/>
<reference evidence="2" key="1">
    <citation type="journal article" date="2013" name="Science">
        <title>Comparative analysis of bat genomes provides insight into the evolution of flight and immunity.</title>
        <authorList>
            <person name="Zhang G."/>
            <person name="Cowled C."/>
            <person name="Shi Z."/>
            <person name="Huang Z."/>
            <person name="Bishop-Lilly K.A."/>
            <person name="Fang X."/>
            <person name="Wynne J.W."/>
            <person name="Xiong Z."/>
            <person name="Baker M.L."/>
            <person name="Zhao W."/>
            <person name="Tachedjian M."/>
            <person name="Zhu Y."/>
            <person name="Zhou P."/>
            <person name="Jiang X."/>
            <person name="Ng J."/>
            <person name="Yang L."/>
            <person name="Wu L."/>
            <person name="Xiao J."/>
            <person name="Feng Y."/>
            <person name="Chen Y."/>
            <person name="Sun X."/>
            <person name="Zhang Y."/>
            <person name="Marsh G.A."/>
            <person name="Crameri G."/>
            <person name="Broder C.C."/>
            <person name="Frey K.G."/>
            <person name="Wang L.F."/>
            <person name="Wang J."/>
        </authorList>
    </citation>
    <scope>NUCLEOTIDE SEQUENCE [LARGE SCALE GENOMIC DNA]</scope>
</reference>
<accession>L5JSZ0</accession>
<name>L5JSZ0_PTEAL</name>
<protein>
    <submittedName>
        <fullName evidence="1">Uncharacterized protein</fullName>
    </submittedName>
</protein>
<sequence>MAWCGVSTISTRVNRMSVSDGRYGKSQSQARPSSLHGVYARGISWIRVICFYAHEFLFHALNQPPLCVLSYSVSH</sequence>